<dbReference type="InterPro" id="IPR050131">
    <property type="entry name" value="Peptidase_S8_subtilisin-like"/>
</dbReference>
<keyword evidence="6" id="KW-0472">Membrane</keyword>
<proteinExistence type="inferred from homology"/>
<keyword evidence="6" id="KW-0812">Transmembrane</keyword>
<dbReference type="OrthoDB" id="9798386at2"/>
<dbReference type="InterPro" id="IPR000209">
    <property type="entry name" value="Peptidase_S8/S53_dom"/>
</dbReference>
<reference evidence="8 9" key="1">
    <citation type="journal article" date="2015" name="Int. J. Syst. Evol. Microbiol.">
        <title>Revisiting Corynebacterium glyciniphilum (ex Kubota et al., 1972) sp. nov., nom. rev., isolated from putrefied banana.</title>
        <authorList>
            <person name="Al-Dilaimi A."/>
            <person name="Bednarz H."/>
            <person name="Lomker A."/>
            <person name="Niehaus K."/>
            <person name="Kalinowski J."/>
            <person name="Ruckert C."/>
        </authorList>
    </citation>
    <scope>NUCLEOTIDE SEQUENCE [LARGE SCALE GENOMIC DNA]</scope>
    <source>
        <strain evidence="8">AJ 3170</strain>
    </source>
</reference>
<dbReference type="RefSeq" id="WP_081803761.1">
    <property type="nucleotide sequence ID" value="NZ_CP006842.1"/>
</dbReference>
<organism evidence="8 9">
    <name type="scientific">Corynebacterium glyciniphilum AJ 3170</name>
    <dbReference type="NCBI Taxonomy" id="1404245"/>
    <lineage>
        <taxon>Bacteria</taxon>
        <taxon>Bacillati</taxon>
        <taxon>Actinomycetota</taxon>
        <taxon>Actinomycetes</taxon>
        <taxon>Mycobacteriales</taxon>
        <taxon>Corynebacteriaceae</taxon>
        <taxon>Corynebacterium</taxon>
    </lineage>
</organism>
<dbReference type="EMBL" id="CP006842">
    <property type="protein sequence ID" value="AHW63236.1"/>
    <property type="molecule type" value="Genomic_DNA"/>
</dbReference>
<dbReference type="AlphaFoldDB" id="X5E9A9"/>
<evidence type="ECO:0000259" key="7">
    <source>
        <dbReference type="Pfam" id="PF00082"/>
    </source>
</evidence>
<dbReference type="SUPFAM" id="SSF52743">
    <property type="entry name" value="Subtilisin-like"/>
    <property type="match status" value="1"/>
</dbReference>
<dbReference type="GO" id="GO:0004252">
    <property type="term" value="F:serine-type endopeptidase activity"/>
    <property type="evidence" value="ECO:0007669"/>
    <property type="project" value="UniProtKB-UniRule"/>
</dbReference>
<feature type="active site" description="Charge relay system" evidence="5">
    <location>
        <position position="272"/>
    </location>
</feature>
<keyword evidence="3 5" id="KW-0378">Hydrolase</keyword>
<protein>
    <submittedName>
        <fullName evidence="8">Putative serine proteinase</fullName>
        <ecNumber evidence="8">3.4.21.62</ecNumber>
    </submittedName>
</protein>
<accession>X5E9A9</accession>
<dbReference type="PROSITE" id="PS00138">
    <property type="entry name" value="SUBTILASE_SER"/>
    <property type="match status" value="1"/>
</dbReference>
<comment type="similarity">
    <text evidence="1 5">Belongs to the peptidase S8 family.</text>
</comment>
<dbReference type="PANTHER" id="PTHR43806:SF11">
    <property type="entry name" value="CEREVISIN-RELATED"/>
    <property type="match status" value="1"/>
</dbReference>
<evidence type="ECO:0000256" key="2">
    <source>
        <dbReference type="ARBA" id="ARBA00022670"/>
    </source>
</evidence>
<dbReference type="CDD" id="cd00306">
    <property type="entry name" value="Peptidases_S8_S53"/>
    <property type="match status" value="1"/>
</dbReference>
<feature type="domain" description="Peptidase S8/S53" evidence="7">
    <location>
        <begin position="85"/>
        <end position="309"/>
    </location>
</feature>
<dbReference type="InterPro" id="IPR023828">
    <property type="entry name" value="Peptidase_S8_Ser-AS"/>
</dbReference>
<evidence type="ECO:0000256" key="5">
    <source>
        <dbReference type="PROSITE-ProRule" id="PRU01240"/>
    </source>
</evidence>
<feature type="transmembrane region" description="Helical" evidence="6">
    <location>
        <begin position="358"/>
        <end position="376"/>
    </location>
</feature>
<evidence type="ECO:0000256" key="1">
    <source>
        <dbReference type="ARBA" id="ARBA00011073"/>
    </source>
</evidence>
<keyword evidence="2 5" id="KW-0645">Protease</keyword>
<dbReference type="Gene3D" id="3.40.50.200">
    <property type="entry name" value="Peptidase S8/S53 domain"/>
    <property type="match status" value="1"/>
</dbReference>
<evidence type="ECO:0000256" key="6">
    <source>
        <dbReference type="SAM" id="Phobius"/>
    </source>
</evidence>
<dbReference type="PANTHER" id="PTHR43806">
    <property type="entry name" value="PEPTIDASE S8"/>
    <property type="match status" value="1"/>
</dbReference>
<feature type="active site" description="Charge relay system" evidence="5">
    <location>
        <position position="74"/>
    </location>
</feature>
<keyword evidence="6" id="KW-1133">Transmembrane helix</keyword>
<name>X5E9A9_9CORY</name>
<evidence type="ECO:0000256" key="3">
    <source>
        <dbReference type="ARBA" id="ARBA00022801"/>
    </source>
</evidence>
<sequence length="379" mass="39465">MTRFQRLQRFHRSPRRPAVGRVLLSALLLSTMPIPSSDSQPRCDHPAFGDAIPVDVQLPHDLSTGREIGVAVVDTGVSAPGVVADQPGDRDSCLLHGTAVAGTIRTVAPDSRIVSVRQGDGDRDTTVADLVTALDRARVTAADHGVRIVNISVIACDDTAELRASVAAADEAGLLLIAAAGNAGQCRDGQVPYPAALPDVLTVGGIDARHSDDLNAGRRPADYSVPGDWVELYAPGGPVSAVLETGDSRNPMDTDQQDRTIIGDPAPFSGTSFAAPVVAGTAALIWQVRPEFSAAQVRSLLIATADQGAVPVVSPVSAVSAAMDAGANVMDRAQTTRYEVPTEVTVSRAVSPPLDVRIPLLLATTVVAAVLTTLILRVR</sequence>
<keyword evidence="4 5" id="KW-0720">Serine protease</keyword>
<dbReference type="Proteomes" id="UP000023703">
    <property type="component" value="Chromosome"/>
</dbReference>
<dbReference type="KEGG" id="cgy:CGLY_03940"/>
<dbReference type="eggNOG" id="COG1404">
    <property type="taxonomic scope" value="Bacteria"/>
</dbReference>
<evidence type="ECO:0000313" key="9">
    <source>
        <dbReference type="Proteomes" id="UP000023703"/>
    </source>
</evidence>
<dbReference type="STRING" id="1404245.CGLY_03940"/>
<gene>
    <name evidence="8" type="primary">sepP</name>
    <name evidence="8" type="ORF">CGLY_03940</name>
</gene>
<feature type="active site" description="Charge relay system" evidence="5">
    <location>
        <position position="96"/>
    </location>
</feature>
<dbReference type="PRINTS" id="PR00723">
    <property type="entry name" value="SUBTILISIN"/>
</dbReference>
<evidence type="ECO:0000313" key="8">
    <source>
        <dbReference type="EMBL" id="AHW63236.1"/>
    </source>
</evidence>
<dbReference type="InterPro" id="IPR036852">
    <property type="entry name" value="Peptidase_S8/S53_dom_sf"/>
</dbReference>
<dbReference type="EC" id="3.4.21.62" evidence="8"/>
<dbReference type="InterPro" id="IPR015500">
    <property type="entry name" value="Peptidase_S8_subtilisin-rel"/>
</dbReference>
<dbReference type="PROSITE" id="PS51892">
    <property type="entry name" value="SUBTILASE"/>
    <property type="match status" value="1"/>
</dbReference>
<evidence type="ECO:0000256" key="4">
    <source>
        <dbReference type="ARBA" id="ARBA00022825"/>
    </source>
</evidence>
<keyword evidence="9" id="KW-1185">Reference proteome</keyword>
<dbReference type="Pfam" id="PF00082">
    <property type="entry name" value="Peptidase_S8"/>
    <property type="match status" value="1"/>
</dbReference>
<dbReference type="HOGENOM" id="CLU_701538_0_0_11"/>
<dbReference type="GO" id="GO:0006508">
    <property type="term" value="P:proteolysis"/>
    <property type="evidence" value="ECO:0007669"/>
    <property type="project" value="UniProtKB-KW"/>
</dbReference>